<feature type="domain" description="4Fe-4S Wbl-type" evidence="1">
    <location>
        <begin position="27"/>
        <end position="90"/>
    </location>
</feature>
<evidence type="ECO:0000313" key="2">
    <source>
        <dbReference type="EMBL" id="AFU02739.1"/>
    </source>
</evidence>
<gene>
    <name evidence="2" type="ORF">O3I_023920</name>
</gene>
<sequence length="145" mass="15931">MNTVELRPVPLGTALVTPQRTPTRKPLCADRPDDWDLDTGTPDTWRNAIELCNACPLLEQCSELADSLTARGDVPRAMIWAGIPYDSTGKIVENLDRYRAAPLDHRRPLQIIRLGDRPSIGAAPVPVPHRHLVLGQALSPTRTSA</sequence>
<keyword evidence="3" id="KW-1185">Reference proteome</keyword>
<dbReference type="RefSeq" id="WP_014985594.1">
    <property type="nucleotide sequence ID" value="NC_018681.1"/>
</dbReference>
<evidence type="ECO:0000259" key="1">
    <source>
        <dbReference type="PROSITE" id="PS51674"/>
    </source>
</evidence>
<accession>K0F082</accession>
<evidence type="ECO:0000313" key="3">
    <source>
        <dbReference type="Proteomes" id="UP000006304"/>
    </source>
</evidence>
<reference evidence="2 3" key="1">
    <citation type="journal article" date="2012" name="J. Bacteriol.">
        <title>Complete genome sequence of Nocardia brasiliensis HUJEG-1.</title>
        <authorList>
            <person name="Vera-Cabrera L."/>
            <person name="Ortiz-Lopez R."/>
            <person name="Elizondo-Gonzalez R."/>
            <person name="Perez-Maya A.A."/>
            <person name="Ocampo-Candiani J."/>
        </authorList>
    </citation>
    <scope>NUCLEOTIDE SEQUENCE [LARGE SCALE GENOMIC DNA]</scope>
    <source>
        <strain evidence="3">ATCC 700358</strain>
    </source>
</reference>
<dbReference type="STRING" id="1133849.O3I_023920"/>
<organism evidence="2 3">
    <name type="scientific">Nocardia brasiliensis (strain ATCC 700358 / HUJEG-1)</name>
    <dbReference type="NCBI Taxonomy" id="1133849"/>
    <lineage>
        <taxon>Bacteria</taxon>
        <taxon>Bacillati</taxon>
        <taxon>Actinomycetota</taxon>
        <taxon>Actinomycetes</taxon>
        <taxon>Mycobacteriales</taxon>
        <taxon>Nocardiaceae</taxon>
        <taxon>Nocardia</taxon>
    </lineage>
</organism>
<protein>
    <recommendedName>
        <fullName evidence="1">4Fe-4S Wbl-type domain-containing protein</fullName>
    </recommendedName>
</protein>
<dbReference type="PROSITE" id="PS51674">
    <property type="entry name" value="4FE4S_WBL"/>
    <property type="match status" value="1"/>
</dbReference>
<dbReference type="eggNOG" id="ENOG5032BFV">
    <property type="taxonomic scope" value="Bacteria"/>
</dbReference>
<dbReference type="HOGENOM" id="CLU_1833095_0_0_11"/>
<dbReference type="AlphaFoldDB" id="K0F082"/>
<name>K0F082_NOCB7</name>
<dbReference type="KEGG" id="nbr:O3I_023920"/>
<proteinExistence type="predicted"/>
<dbReference type="Proteomes" id="UP000006304">
    <property type="component" value="Chromosome"/>
</dbReference>
<dbReference type="InterPro" id="IPR034768">
    <property type="entry name" value="4FE4S_WBL"/>
</dbReference>
<dbReference type="EMBL" id="CP003876">
    <property type="protein sequence ID" value="AFU02739.1"/>
    <property type="molecule type" value="Genomic_DNA"/>
</dbReference>